<proteinExistence type="predicted"/>
<dbReference type="EMBL" id="CM037156">
    <property type="protein sequence ID" value="KAH7839080.1"/>
    <property type="molecule type" value="Genomic_DNA"/>
</dbReference>
<comment type="caution">
    <text evidence="1">The sequence shown here is derived from an EMBL/GenBank/DDBJ whole genome shotgun (WGS) entry which is preliminary data.</text>
</comment>
<reference evidence="1 2" key="1">
    <citation type="journal article" date="2021" name="Hortic Res">
        <title>High-quality reference genome and annotation aids understanding of berry development for evergreen blueberry (Vaccinium darrowii).</title>
        <authorList>
            <person name="Yu J."/>
            <person name="Hulse-Kemp A.M."/>
            <person name="Babiker E."/>
            <person name="Staton M."/>
        </authorList>
    </citation>
    <scope>NUCLEOTIDE SEQUENCE [LARGE SCALE GENOMIC DNA]</scope>
    <source>
        <strain evidence="2">cv. NJ 8807/NJ 8810</strain>
        <tissue evidence="1">Young leaf</tissue>
    </source>
</reference>
<protein>
    <submittedName>
        <fullName evidence="1">Uncharacterized protein</fullName>
    </submittedName>
</protein>
<organism evidence="1 2">
    <name type="scientific">Vaccinium darrowii</name>
    <dbReference type="NCBI Taxonomy" id="229202"/>
    <lineage>
        <taxon>Eukaryota</taxon>
        <taxon>Viridiplantae</taxon>
        <taxon>Streptophyta</taxon>
        <taxon>Embryophyta</taxon>
        <taxon>Tracheophyta</taxon>
        <taxon>Spermatophyta</taxon>
        <taxon>Magnoliopsida</taxon>
        <taxon>eudicotyledons</taxon>
        <taxon>Gunneridae</taxon>
        <taxon>Pentapetalae</taxon>
        <taxon>asterids</taxon>
        <taxon>Ericales</taxon>
        <taxon>Ericaceae</taxon>
        <taxon>Vaccinioideae</taxon>
        <taxon>Vaccinieae</taxon>
        <taxon>Vaccinium</taxon>
    </lineage>
</organism>
<evidence type="ECO:0000313" key="1">
    <source>
        <dbReference type="EMBL" id="KAH7839080.1"/>
    </source>
</evidence>
<name>A0ACB7XEG9_9ERIC</name>
<dbReference type="Proteomes" id="UP000828048">
    <property type="component" value="Chromosome 6"/>
</dbReference>
<evidence type="ECO:0000313" key="2">
    <source>
        <dbReference type="Proteomes" id="UP000828048"/>
    </source>
</evidence>
<keyword evidence="2" id="KW-1185">Reference proteome</keyword>
<gene>
    <name evidence="1" type="ORF">Vadar_034642</name>
</gene>
<sequence>MDAEWLWQIFSKYGYVFDAFIPKKRSKRFSTKFGFIRFCSMKEAEDAISSLNGIIIRDKKMLVKLATFGSDTGVGGFERSEPFRKTDNGKEVLNGKNQIPIQFKKVDGKSFAEVVTGMSNTEPRRIFIKDCPNEWLSRSIVAKLKTLSVMDSIREALHCKGVPGIEVKDMGGMRVMLTFPTIIQMESIFNGGELSWILNWFEEASKWSPDLMESNRRNVWISCYGVPLHGWSCATFKKIAQRWGKAVYIEEATAKGLSFAAGKVLISTDVWDRIIEVVQLVIKGKVFDIKVVEEQVVVQGHCSVCNISFSDSDELSNSPKSVDDSVDEANSKRGEDSRVQSVGLALQDPSHFSSPRAEESFIPDSVLAADVVPGVTDGGVPMELLSSMENSYAEGECRDANGLHNMETGLVVFGPNVKESAVKDMSRLVVGLKLVPNNLNGSGSSLIGLDLAQNGRLGFEVCGPGPSNFLELAVKSKPSSSLVGVNENILVINEDSNRQSGVILGRKKKSWEEILGIAQDEPPLKPCGRRKKKTKQTGPKKIEDVRKKGEGLEGVHL</sequence>
<accession>A0ACB7XEG9</accession>